<dbReference type="Proteomes" id="UP000050437">
    <property type="component" value="Unassembled WGS sequence"/>
</dbReference>
<organism evidence="1">
    <name type="scientific">Pseudomonas putida</name>
    <name type="common">Arthrobacter siderocapsulatus</name>
    <dbReference type="NCBI Taxonomy" id="303"/>
    <lineage>
        <taxon>Bacteria</taxon>
        <taxon>Pseudomonadati</taxon>
        <taxon>Pseudomonadota</taxon>
        <taxon>Gammaproteobacteria</taxon>
        <taxon>Pseudomonadales</taxon>
        <taxon>Pseudomonadaceae</taxon>
        <taxon>Pseudomonas</taxon>
    </lineage>
</organism>
<name>A0A0P7DCF0_PSEPU</name>
<accession>A0A0P7DCF0</accession>
<protein>
    <submittedName>
        <fullName evidence="1">Uncharacterized protein</fullName>
    </submittedName>
</protein>
<reference evidence="1" key="1">
    <citation type="submission" date="2015-10" db="EMBL/GenBank/DDBJ databases">
        <title>Pseudomonas putida clinical strains.</title>
        <authorList>
            <person name="Molina L."/>
            <person name="Udaondo Z."/>
        </authorList>
    </citation>
    <scope>NUCLEOTIDE SEQUENCE [LARGE SCALE GENOMIC DNA]</scope>
    <source>
        <strain evidence="1">HB13667</strain>
    </source>
</reference>
<sequence length="85" mass="9611">MWTLVDIAQADYASAIFKALIIQGFLRFWGIGNHPRDHPWEWFVSALPILLAWSVSPRLQLTWLHPILTGTKKPAEAGSSLATER</sequence>
<evidence type="ECO:0000313" key="1">
    <source>
        <dbReference type="EMBL" id="KPM68205.1"/>
    </source>
</evidence>
<dbReference type="EMBL" id="LKKS01000025">
    <property type="protein sequence ID" value="KPM68205.1"/>
    <property type="molecule type" value="Genomic_DNA"/>
</dbReference>
<comment type="caution">
    <text evidence="1">The sequence shown here is derived from an EMBL/GenBank/DDBJ whole genome shotgun (WGS) entry which is preliminary data.</text>
</comment>
<proteinExistence type="predicted"/>
<gene>
    <name evidence="1" type="ORF">HB13667_03960</name>
</gene>
<dbReference type="AlphaFoldDB" id="A0A0P7DCF0"/>